<reference evidence="2 3" key="1">
    <citation type="submission" date="2017-04" db="EMBL/GenBank/DDBJ databases">
        <authorList>
            <person name="Afonso C.L."/>
            <person name="Miller P.J."/>
            <person name="Scott M.A."/>
            <person name="Spackman E."/>
            <person name="Goraichik I."/>
            <person name="Dimitrov K.M."/>
            <person name="Suarez D.L."/>
            <person name="Swayne D.E."/>
        </authorList>
    </citation>
    <scope>NUCLEOTIDE SEQUENCE [LARGE SCALE GENOMIC DNA]</scope>
    <source>
        <strain evidence="2 3">DSM 43828</strain>
    </source>
</reference>
<accession>A0A1W2CEQ6</accession>
<proteinExistence type="predicted"/>
<dbReference type="AlphaFoldDB" id="A0A1W2CEQ6"/>
<gene>
    <name evidence="2" type="ORF">SAMN05661093_01938</name>
</gene>
<keyword evidence="1" id="KW-0732">Signal</keyword>
<dbReference type="EMBL" id="FWXV01000002">
    <property type="protein sequence ID" value="SMC83631.1"/>
    <property type="molecule type" value="Genomic_DNA"/>
</dbReference>
<feature type="signal peptide" evidence="1">
    <location>
        <begin position="1"/>
        <end position="30"/>
    </location>
</feature>
<evidence type="ECO:0000313" key="3">
    <source>
        <dbReference type="Proteomes" id="UP000192674"/>
    </source>
</evidence>
<keyword evidence="3" id="KW-1185">Reference proteome</keyword>
<evidence type="ECO:0000256" key="1">
    <source>
        <dbReference type="SAM" id="SignalP"/>
    </source>
</evidence>
<organism evidence="2 3">
    <name type="scientific">Kibdelosporangium aridum</name>
    <dbReference type="NCBI Taxonomy" id="2030"/>
    <lineage>
        <taxon>Bacteria</taxon>
        <taxon>Bacillati</taxon>
        <taxon>Actinomycetota</taxon>
        <taxon>Actinomycetes</taxon>
        <taxon>Pseudonocardiales</taxon>
        <taxon>Pseudonocardiaceae</taxon>
        <taxon>Kibdelosporangium</taxon>
    </lineage>
</organism>
<feature type="chain" id="PRO_5010742737" evidence="1">
    <location>
        <begin position="31"/>
        <end position="157"/>
    </location>
</feature>
<name>A0A1W2CEQ6_KIBAR</name>
<dbReference type="Proteomes" id="UP000192674">
    <property type="component" value="Unassembled WGS sequence"/>
</dbReference>
<sequence>MRVTRVVAGLTAVIAAVLGLSLATAGSAAAADEAGQWRSYGNTNPVTSSPSTWRCAGTQIVIIDVVAQVCAIRTIAGGDVQGAVIVRNNLSGVYSVTARMSVVNSSGDVLGNWRCPPSGVGANSWSVCFGKTFTHNGRVRATAGTANGVPLGTSPFV</sequence>
<protein>
    <submittedName>
        <fullName evidence="2">Uncharacterized protein</fullName>
    </submittedName>
</protein>
<evidence type="ECO:0000313" key="2">
    <source>
        <dbReference type="EMBL" id="SMC83631.1"/>
    </source>
</evidence>